<evidence type="ECO:0000259" key="2">
    <source>
        <dbReference type="Pfam" id="PF22980"/>
    </source>
</evidence>
<feature type="compositionally biased region" description="Acidic residues" evidence="1">
    <location>
        <begin position="138"/>
        <end position="149"/>
    </location>
</feature>
<protein>
    <recommendedName>
        <fullName evidence="2">Myb-like DNA-binding domain-containing protein</fullName>
    </recommendedName>
</protein>
<evidence type="ECO:0000313" key="4">
    <source>
        <dbReference type="Proteomes" id="UP000664132"/>
    </source>
</evidence>
<proteinExistence type="predicted"/>
<dbReference type="Pfam" id="PF22980">
    <property type="entry name" value="Myb_DNA-bind_8"/>
    <property type="match status" value="1"/>
</dbReference>
<feature type="domain" description="Myb-like DNA-binding" evidence="2">
    <location>
        <begin position="19"/>
        <end position="68"/>
    </location>
</feature>
<organism evidence="3 4">
    <name type="scientific">Cadophora malorum</name>
    <dbReference type="NCBI Taxonomy" id="108018"/>
    <lineage>
        <taxon>Eukaryota</taxon>
        <taxon>Fungi</taxon>
        <taxon>Dikarya</taxon>
        <taxon>Ascomycota</taxon>
        <taxon>Pezizomycotina</taxon>
        <taxon>Leotiomycetes</taxon>
        <taxon>Helotiales</taxon>
        <taxon>Ploettnerulaceae</taxon>
        <taxon>Cadophora</taxon>
    </lineage>
</organism>
<dbReference type="EMBL" id="JAFJYH010000034">
    <property type="protein sequence ID" value="KAG4423446.1"/>
    <property type="molecule type" value="Genomic_DNA"/>
</dbReference>
<sequence length="169" mass="17465">MSDTEAAVANGGAKENMPQQDIDFLLTCIKNTTGGVLTVDANKIATALNYSNPRSVTNKISTIKKKYGLAISTAGAKGASAPAASAGDGTAAAPAIPKTPAPPKTPKGKVTKVKAAPKSATKKTPVKKTAKSAFKAEDDSEEADADEKMEDVKETIGKKDEDEDEDNEV</sequence>
<feature type="region of interest" description="Disordered" evidence="1">
    <location>
        <begin position="77"/>
        <end position="169"/>
    </location>
</feature>
<dbReference type="OrthoDB" id="5421770at2759"/>
<gene>
    <name evidence="3" type="ORF">IFR04_003413</name>
</gene>
<dbReference type="Proteomes" id="UP000664132">
    <property type="component" value="Unassembled WGS sequence"/>
</dbReference>
<dbReference type="InterPro" id="IPR054505">
    <property type="entry name" value="Myb_DNA-bind_8"/>
</dbReference>
<evidence type="ECO:0000313" key="3">
    <source>
        <dbReference type="EMBL" id="KAG4423446.1"/>
    </source>
</evidence>
<feature type="compositionally biased region" description="Basic residues" evidence="1">
    <location>
        <begin position="120"/>
        <end position="130"/>
    </location>
</feature>
<reference evidence="3" key="1">
    <citation type="submission" date="2021-02" db="EMBL/GenBank/DDBJ databases">
        <title>Genome sequence Cadophora malorum strain M34.</title>
        <authorList>
            <person name="Stefanovic E."/>
            <person name="Vu D."/>
            <person name="Scully C."/>
            <person name="Dijksterhuis J."/>
            <person name="Roader J."/>
            <person name="Houbraken J."/>
        </authorList>
    </citation>
    <scope>NUCLEOTIDE SEQUENCE</scope>
    <source>
        <strain evidence="3">M34</strain>
    </source>
</reference>
<name>A0A8H7WEJ9_9HELO</name>
<keyword evidence="4" id="KW-1185">Reference proteome</keyword>
<feature type="compositionally biased region" description="Low complexity" evidence="1">
    <location>
        <begin position="77"/>
        <end position="96"/>
    </location>
</feature>
<comment type="caution">
    <text evidence="3">The sequence shown here is derived from an EMBL/GenBank/DDBJ whole genome shotgun (WGS) entry which is preliminary data.</text>
</comment>
<accession>A0A8H7WEJ9</accession>
<evidence type="ECO:0000256" key="1">
    <source>
        <dbReference type="SAM" id="MobiDB-lite"/>
    </source>
</evidence>
<feature type="compositionally biased region" description="Basic and acidic residues" evidence="1">
    <location>
        <begin position="150"/>
        <end position="160"/>
    </location>
</feature>
<dbReference type="AlphaFoldDB" id="A0A8H7WEJ9"/>